<evidence type="ECO:0000313" key="19">
    <source>
        <dbReference type="Proteomes" id="UP000297318"/>
    </source>
</evidence>
<dbReference type="UniPathway" id="UPA00051">
    <property type="reaction ID" value="UER00464"/>
</dbReference>
<evidence type="ECO:0000256" key="8">
    <source>
        <dbReference type="ARBA" id="ARBA00022697"/>
    </source>
</evidence>
<evidence type="ECO:0000256" key="5">
    <source>
        <dbReference type="ARBA" id="ARBA00011738"/>
    </source>
</evidence>
<evidence type="ECO:0000256" key="9">
    <source>
        <dbReference type="ARBA" id="ARBA00022857"/>
    </source>
</evidence>
<dbReference type="NCBIfam" id="TIGR01296">
    <property type="entry name" value="asd_B"/>
    <property type="match status" value="1"/>
</dbReference>
<dbReference type="PANTHER" id="PTHR46278:SF2">
    <property type="entry name" value="ASPARTATE-SEMIALDEHYDE DEHYDROGENASE"/>
    <property type="match status" value="1"/>
</dbReference>
<dbReference type="InterPro" id="IPR000319">
    <property type="entry name" value="Asp-semialdehyde_DH_CS"/>
</dbReference>
<dbReference type="InterPro" id="IPR005986">
    <property type="entry name" value="Asp_semialdehyde_DH_beta"/>
</dbReference>
<evidence type="ECO:0000256" key="15">
    <source>
        <dbReference type="HAMAP-Rule" id="MF_02121"/>
    </source>
</evidence>
<reference evidence="18 19" key="1">
    <citation type="submission" date="2018-11" db="EMBL/GenBank/DDBJ databases">
        <title>Complete genome sequencing of the Actinobacteria Serinibacter sp. K3-2.</title>
        <authorList>
            <person name="Rakitin A.L."/>
            <person name="Beletsky A.V."/>
            <person name="Mardanov A.V."/>
            <person name="Ravin N.V."/>
            <person name="Gromova A.S."/>
            <person name="Filippova S.N."/>
            <person name="Gal'Chenko V.F."/>
        </authorList>
    </citation>
    <scope>NUCLEOTIDE SEQUENCE [LARGE SCALE GENOMIC DNA]</scope>
    <source>
        <strain evidence="18 19">K3-2</strain>
    </source>
</reference>
<evidence type="ECO:0000256" key="11">
    <source>
        <dbReference type="ARBA" id="ARBA00023002"/>
    </source>
</evidence>
<dbReference type="GO" id="GO:0050661">
    <property type="term" value="F:NADP binding"/>
    <property type="evidence" value="ECO:0007669"/>
    <property type="project" value="UniProtKB-UniRule"/>
</dbReference>
<evidence type="ECO:0000256" key="16">
    <source>
        <dbReference type="PIRSR" id="PIRSR000148-1"/>
    </source>
</evidence>
<dbReference type="GO" id="GO:0009088">
    <property type="term" value="P:threonine biosynthetic process"/>
    <property type="evidence" value="ECO:0007669"/>
    <property type="project" value="UniProtKB-UniRule"/>
</dbReference>
<comment type="pathway">
    <text evidence="1 15">Amino-acid biosynthesis; L-methionine biosynthesis via de novo pathway; L-homoserine from L-aspartate: step 2/3.</text>
</comment>
<keyword evidence="13 15" id="KW-0486">Methionine biosynthesis</keyword>
<dbReference type="Proteomes" id="UP000297318">
    <property type="component" value="Unassembled WGS sequence"/>
</dbReference>
<feature type="binding site" evidence="15">
    <location>
        <begin position="27"/>
        <end position="30"/>
    </location>
    <ligand>
        <name>NADP(+)</name>
        <dbReference type="ChEBI" id="CHEBI:58349"/>
    </ligand>
</feature>
<comment type="catalytic activity">
    <reaction evidence="14 15">
        <text>L-aspartate 4-semialdehyde + phosphate + NADP(+) = 4-phospho-L-aspartate + NADPH + H(+)</text>
        <dbReference type="Rhea" id="RHEA:24284"/>
        <dbReference type="ChEBI" id="CHEBI:15378"/>
        <dbReference type="ChEBI" id="CHEBI:43474"/>
        <dbReference type="ChEBI" id="CHEBI:57535"/>
        <dbReference type="ChEBI" id="CHEBI:57783"/>
        <dbReference type="ChEBI" id="CHEBI:58349"/>
        <dbReference type="ChEBI" id="CHEBI:537519"/>
        <dbReference type="EC" id="1.2.1.11"/>
    </reaction>
</comment>
<keyword evidence="12 15" id="KW-0457">Lysine biosynthesis</keyword>
<dbReference type="AlphaFoldDB" id="A0A4Z1E3K4"/>
<dbReference type="UniPathway" id="UPA00034">
    <property type="reaction ID" value="UER00016"/>
</dbReference>
<dbReference type="EMBL" id="RHPJ01000001">
    <property type="protein sequence ID" value="TGO06584.1"/>
    <property type="molecule type" value="Genomic_DNA"/>
</dbReference>
<dbReference type="GO" id="GO:0071266">
    <property type="term" value="P:'de novo' L-methionine biosynthetic process"/>
    <property type="evidence" value="ECO:0007669"/>
    <property type="project" value="UniProtKB-UniRule"/>
</dbReference>
<keyword evidence="8 15" id="KW-0791">Threonine biosynthesis</keyword>
<evidence type="ECO:0000256" key="10">
    <source>
        <dbReference type="ARBA" id="ARBA00022915"/>
    </source>
</evidence>
<accession>A0A4Z1E3K4</accession>
<evidence type="ECO:0000256" key="13">
    <source>
        <dbReference type="ARBA" id="ARBA00023167"/>
    </source>
</evidence>
<comment type="similarity">
    <text evidence="4 15">Belongs to the aspartate-semialdehyde dehydrogenase family.</text>
</comment>
<feature type="binding site" evidence="15">
    <location>
        <position position="270"/>
    </location>
    <ligand>
        <name>substrate</name>
    </ligand>
</feature>
<dbReference type="CDD" id="cd02316">
    <property type="entry name" value="VcASADH2_like_N"/>
    <property type="match status" value="1"/>
</dbReference>
<dbReference type="PROSITE" id="PS01103">
    <property type="entry name" value="ASD"/>
    <property type="match status" value="1"/>
</dbReference>
<dbReference type="RefSeq" id="WP_135848755.1">
    <property type="nucleotide sequence ID" value="NZ_RHPJ01000001.1"/>
</dbReference>
<name>A0A4Z1E3K4_9MICO</name>
<dbReference type="PANTHER" id="PTHR46278">
    <property type="entry name" value="DEHYDROGENASE, PUTATIVE-RELATED"/>
    <property type="match status" value="1"/>
</dbReference>
<keyword evidence="19" id="KW-1185">Reference proteome</keyword>
<feature type="active site" description="Proton acceptor" evidence="15 16">
    <location>
        <position position="277"/>
    </location>
</feature>
<keyword evidence="9 15" id="KW-0521">NADP</keyword>
<dbReference type="InterPro" id="IPR012280">
    <property type="entry name" value="Semialdhyde_DH_dimer_dom"/>
</dbReference>
<dbReference type="Pfam" id="PF01118">
    <property type="entry name" value="Semialdhyde_dh"/>
    <property type="match status" value="1"/>
</dbReference>
<evidence type="ECO:0000256" key="2">
    <source>
        <dbReference type="ARBA" id="ARBA00005076"/>
    </source>
</evidence>
<evidence type="ECO:0000256" key="6">
    <source>
        <dbReference type="ARBA" id="ARBA00013120"/>
    </source>
</evidence>
<feature type="binding site" evidence="15">
    <location>
        <position position="346"/>
    </location>
    <ligand>
        <name>NADP(+)</name>
        <dbReference type="ChEBI" id="CHEBI:58349"/>
    </ligand>
</feature>
<dbReference type="GO" id="GO:0009097">
    <property type="term" value="P:isoleucine biosynthetic process"/>
    <property type="evidence" value="ECO:0007669"/>
    <property type="project" value="UniProtKB-UniRule"/>
</dbReference>
<dbReference type="GO" id="GO:0046983">
    <property type="term" value="F:protein dimerization activity"/>
    <property type="evidence" value="ECO:0007669"/>
    <property type="project" value="InterPro"/>
</dbReference>
<evidence type="ECO:0000259" key="17">
    <source>
        <dbReference type="SMART" id="SM00859"/>
    </source>
</evidence>
<organism evidence="18 19">
    <name type="scientific">Serinibacter arcticus</name>
    <dbReference type="NCBI Taxonomy" id="1655435"/>
    <lineage>
        <taxon>Bacteria</taxon>
        <taxon>Bacillati</taxon>
        <taxon>Actinomycetota</taxon>
        <taxon>Actinomycetes</taxon>
        <taxon>Micrococcales</taxon>
        <taxon>Beutenbergiaceae</taxon>
        <taxon>Serinibacter</taxon>
    </lineage>
</organism>
<feature type="binding site" evidence="15">
    <location>
        <begin position="178"/>
        <end position="179"/>
    </location>
    <ligand>
        <name>NADP(+)</name>
        <dbReference type="ChEBI" id="CHEBI:58349"/>
    </ligand>
</feature>
<dbReference type="Gene3D" id="3.30.360.10">
    <property type="entry name" value="Dihydrodipicolinate Reductase, domain 2"/>
    <property type="match status" value="1"/>
</dbReference>
<evidence type="ECO:0000256" key="3">
    <source>
        <dbReference type="ARBA" id="ARBA00005097"/>
    </source>
</evidence>
<dbReference type="Gene3D" id="3.40.50.720">
    <property type="entry name" value="NAD(P)-binding Rossmann-like Domain"/>
    <property type="match status" value="1"/>
</dbReference>
<dbReference type="GO" id="GO:0009089">
    <property type="term" value="P:lysine biosynthetic process via diaminopimelate"/>
    <property type="evidence" value="ECO:0007669"/>
    <property type="project" value="UniProtKB-UniRule"/>
</dbReference>
<keyword evidence="10 15" id="KW-0220">Diaminopimelate biosynthesis</keyword>
<evidence type="ECO:0000256" key="1">
    <source>
        <dbReference type="ARBA" id="ARBA00005021"/>
    </source>
</evidence>
<dbReference type="SUPFAM" id="SSF55347">
    <property type="entry name" value="Glyceraldehyde-3-phosphate dehydrogenase-like, C-terminal domain"/>
    <property type="match status" value="1"/>
</dbReference>
<comment type="caution">
    <text evidence="18">The sequence shown here is derived from an EMBL/GenBank/DDBJ whole genome shotgun (WGS) entry which is preliminary data.</text>
</comment>
<dbReference type="SMART" id="SM00859">
    <property type="entry name" value="Semialdhyde_dh"/>
    <property type="match status" value="1"/>
</dbReference>
<dbReference type="NCBIfam" id="NF011456">
    <property type="entry name" value="PRK14874.1"/>
    <property type="match status" value="1"/>
</dbReference>
<dbReference type="InterPro" id="IPR000534">
    <property type="entry name" value="Semialdehyde_DH_NAD-bd"/>
</dbReference>
<dbReference type="UniPathway" id="UPA00050">
    <property type="reaction ID" value="UER00463"/>
</dbReference>
<dbReference type="EC" id="1.2.1.11" evidence="6 15"/>
<feature type="active site" description="Acyl-thioester intermediate" evidence="15 16">
    <location>
        <position position="148"/>
    </location>
</feature>
<dbReference type="HAMAP" id="MF_02121">
    <property type="entry name" value="ASADH"/>
    <property type="match status" value="1"/>
</dbReference>
<comment type="subunit">
    <text evidence="5 15">Homodimer.</text>
</comment>
<comment type="caution">
    <text evidence="15">Lacks conserved residue(s) required for the propagation of feature annotation.</text>
</comment>
<feature type="binding site" evidence="15">
    <location>
        <position position="201"/>
    </location>
    <ligand>
        <name>NADP(+)</name>
        <dbReference type="ChEBI" id="CHEBI:58349"/>
    </ligand>
</feature>
<feature type="binding site" evidence="15">
    <location>
        <begin position="55"/>
        <end position="56"/>
    </location>
    <ligand>
        <name>NADP(+)</name>
        <dbReference type="ChEBI" id="CHEBI:58349"/>
    </ligand>
</feature>
<dbReference type="GO" id="GO:0004073">
    <property type="term" value="F:aspartate-semialdehyde dehydrogenase activity"/>
    <property type="evidence" value="ECO:0007669"/>
    <property type="project" value="UniProtKB-UniRule"/>
</dbReference>
<evidence type="ECO:0000256" key="4">
    <source>
        <dbReference type="ARBA" id="ARBA00010584"/>
    </source>
</evidence>
<proteinExistence type="inferred from homology"/>
<dbReference type="PIRSF" id="PIRSF000148">
    <property type="entry name" value="ASA_dh"/>
    <property type="match status" value="1"/>
</dbReference>
<feature type="binding site" evidence="15">
    <location>
        <position position="175"/>
    </location>
    <ligand>
        <name>substrate</name>
    </ligand>
</feature>
<evidence type="ECO:0000256" key="7">
    <source>
        <dbReference type="ARBA" id="ARBA00022605"/>
    </source>
</evidence>
<comment type="pathway">
    <text evidence="3 15">Amino-acid biosynthesis; L-threonine biosynthesis; L-threonine from L-aspartate: step 2/5.</text>
</comment>
<dbReference type="Pfam" id="PF02774">
    <property type="entry name" value="Semialdhyde_dhC"/>
    <property type="match status" value="1"/>
</dbReference>
<dbReference type="GO" id="GO:0051287">
    <property type="term" value="F:NAD binding"/>
    <property type="evidence" value="ECO:0007669"/>
    <property type="project" value="InterPro"/>
</dbReference>
<dbReference type="InterPro" id="IPR036291">
    <property type="entry name" value="NAD(P)-bd_dom_sf"/>
</dbReference>
<feature type="domain" description="Semialdehyde dehydrogenase NAD-binding" evidence="17">
    <location>
        <begin position="20"/>
        <end position="138"/>
    </location>
</feature>
<feature type="binding site" evidence="15">
    <location>
        <position position="118"/>
    </location>
    <ligand>
        <name>phosphate</name>
        <dbReference type="ChEBI" id="CHEBI:43474"/>
    </ligand>
</feature>
<keyword evidence="7 15" id="KW-0028">Amino-acid biosynthesis</keyword>
<gene>
    <name evidence="15" type="primary">asd</name>
    <name evidence="18" type="ORF">SERN_0776</name>
</gene>
<evidence type="ECO:0000313" key="18">
    <source>
        <dbReference type="EMBL" id="TGO06584.1"/>
    </source>
</evidence>
<dbReference type="InterPro" id="IPR012080">
    <property type="entry name" value="Asp_semialdehyde_DH"/>
</dbReference>
<dbReference type="OrthoDB" id="9805684at2"/>
<keyword evidence="11 15" id="KW-0560">Oxidoreductase</keyword>
<comment type="pathway">
    <text evidence="2 15">Amino-acid biosynthesis; L-lysine biosynthesis via DAP pathway; (S)-tetrahydrodipicolinate from L-aspartate: step 2/4.</text>
</comment>
<sequence>MSEHVDEQVGRHSRAETGLTVAVVGATGQVGAVIRRLLDERDFPVAAIRFFSSARSAGTTLSWRGSDVVVEDAAAASVEDLRGIDVALFSAGGATSKELAPRFAEAGAVVVDNSSAWRRDPEVPLVVSEVNPHAAAHRPRGIIANPNCTTMAIMPVLKVLDGAAGLERLKVATYQAVSGGGLKGVAELGSQVRALTDAGAPIEELTHSGSAVDFPAPSLYTEPIAFNVLPLAGSFVDDGSGETDEEQKLRFESRKILELPDLLVAGTCVRVPVFTGHSLAVHAEFGSSITPERARELLEQAPGVVVSEVPTPLAAAGQDPTFVGRIRADQSVPAGRGLVLFVSNDNLRKGAALNAVQIAELLVPELST</sequence>
<evidence type="ECO:0000256" key="12">
    <source>
        <dbReference type="ARBA" id="ARBA00023154"/>
    </source>
</evidence>
<dbReference type="CDD" id="cd18131">
    <property type="entry name" value="ASADH_C_bac_euk_like"/>
    <property type="match status" value="1"/>
</dbReference>
<comment type="function">
    <text evidence="15">Catalyzes the NADPH-dependent formation of L-aspartate-semialdehyde (L-ASA) by the reductive dephosphorylation of L-aspartyl-4-phosphate.</text>
</comment>
<protein>
    <recommendedName>
        <fullName evidence="6 15">Aspartate-semialdehyde dehydrogenase</fullName>
        <shortName evidence="15">ASA dehydrogenase</shortName>
        <shortName evidence="15">ASADH</shortName>
        <ecNumber evidence="6 15">1.2.1.11</ecNumber>
    </recommendedName>
    <alternativeName>
        <fullName evidence="15">Aspartate-beta-semialdehyde dehydrogenase</fullName>
    </alternativeName>
</protein>
<dbReference type="SUPFAM" id="SSF51735">
    <property type="entry name" value="NAD(P)-binding Rossmann-fold domains"/>
    <property type="match status" value="1"/>
</dbReference>
<dbReference type="GO" id="GO:0019877">
    <property type="term" value="P:diaminopimelate biosynthetic process"/>
    <property type="evidence" value="ECO:0007669"/>
    <property type="project" value="UniProtKB-UniRule"/>
</dbReference>
<evidence type="ECO:0000256" key="14">
    <source>
        <dbReference type="ARBA" id="ARBA00047891"/>
    </source>
</evidence>